<protein>
    <submittedName>
        <fullName evidence="2">Uncharacterized protein</fullName>
    </submittedName>
</protein>
<name>A0A1H3WGD6_9FLAO</name>
<sequence length="199" mass="23270">MKNYTFFLLLLLTAQISAQDNNRNDYQQQEFKLAQNSLENHDYLVAIRGFTIAHKINPKSETAQIALKKADSIKTILRKDKINSLTGNWKWISKDGNWAIRDDGLVGKMITINTEEILFFELYRNSKKWELAKTEKINFSENPESYSFADILYSNNDVWEYTINKDSGELTAFYIGEKIEDNYTQLVCGNPVFYYFKLQ</sequence>
<evidence type="ECO:0000256" key="1">
    <source>
        <dbReference type="SAM" id="SignalP"/>
    </source>
</evidence>
<dbReference type="AlphaFoldDB" id="A0A1H3WGD6"/>
<feature type="signal peptide" evidence="1">
    <location>
        <begin position="1"/>
        <end position="18"/>
    </location>
</feature>
<dbReference type="Proteomes" id="UP000198951">
    <property type="component" value="Unassembled WGS sequence"/>
</dbReference>
<proteinExistence type="predicted"/>
<keyword evidence="3" id="KW-1185">Reference proteome</keyword>
<evidence type="ECO:0000313" key="2">
    <source>
        <dbReference type="EMBL" id="SDZ86209.1"/>
    </source>
</evidence>
<dbReference type="OrthoDB" id="1347471at2"/>
<dbReference type="RefSeq" id="WP_091082988.1">
    <property type="nucleotide sequence ID" value="NZ_FNRD01000001.1"/>
</dbReference>
<organism evidence="2 3">
    <name type="scientific">Flavobacterium gillisiae</name>
    <dbReference type="NCBI Taxonomy" id="150146"/>
    <lineage>
        <taxon>Bacteria</taxon>
        <taxon>Pseudomonadati</taxon>
        <taxon>Bacteroidota</taxon>
        <taxon>Flavobacteriia</taxon>
        <taxon>Flavobacteriales</taxon>
        <taxon>Flavobacteriaceae</taxon>
        <taxon>Flavobacterium</taxon>
    </lineage>
</organism>
<gene>
    <name evidence="2" type="ORF">SAMN05443667_10158</name>
</gene>
<accession>A0A1H3WGD6</accession>
<dbReference type="EMBL" id="FNRD01000001">
    <property type="protein sequence ID" value="SDZ86209.1"/>
    <property type="molecule type" value="Genomic_DNA"/>
</dbReference>
<reference evidence="3" key="1">
    <citation type="submission" date="2016-10" db="EMBL/GenBank/DDBJ databases">
        <authorList>
            <person name="Varghese N."/>
            <person name="Submissions S."/>
        </authorList>
    </citation>
    <scope>NUCLEOTIDE SEQUENCE [LARGE SCALE GENOMIC DNA]</scope>
    <source>
        <strain evidence="3">DSM 22376</strain>
    </source>
</reference>
<evidence type="ECO:0000313" key="3">
    <source>
        <dbReference type="Proteomes" id="UP000198951"/>
    </source>
</evidence>
<feature type="chain" id="PRO_5011456502" evidence="1">
    <location>
        <begin position="19"/>
        <end position="199"/>
    </location>
</feature>
<keyword evidence="1" id="KW-0732">Signal</keyword>